<dbReference type="Pfam" id="PF13087">
    <property type="entry name" value="AAA_12"/>
    <property type="match status" value="1"/>
</dbReference>
<feature type="domain" description="DNA2/NAM7 helicase-like C-terminal" evidence="3">
    <location>
        <begin position="1391"/>
        <end position="1584"/>
    </location>
</feature>
<dbReference type="GO" id="GO:0004386">
    <property type="term" value="F:helicase activity"/>
    <property type="evidence" value="ECO:0007669"/>
    <property type="project" value="InterPro"/>
</dbReference>
<dbReference type="Pfam" id="PF13086">
    <property type="entry name" value="AAA_11"/>
    <property type="match status" value="1"/>
</dbReference>
<reference evidence="5 6" key="1">
    <citation type="journal article" date="2010" name="J. Bacteriol.">
        <title>Genome sequence of the oligotrophic marine Gammaproteobacterium HTCC2143, isolated from the Oregon Coast.</title>
        <authorList>
            <person name="Oh H.M."/>
            <person name="Kang I."/>
            <person name="Ferriera S."/>
            <person name="Giovannoni S.J."/>
            <person name="Cho J.C."/>
        </authorList>
    </citation>
    <scope>NUCLEOTIDE SEQUENCE [LARGE SCALE GENOMIC DNA]</scope>
    <source>
        <strain evidence="5 6">HTCC2143</strain>
    </source>
</reference>
<dbReference type="SUPFAM" id="SSF52540">
    <property type="entry name" value="P-loop containing nucleoside triphosphate hydrolases"/>
    <property type="match status" value="1"/>
</dbReference>
<evidence type="ECO:0008006" key="7">
    <source>
        <dbReference type="Google" id="ProtNLM"/>
    </source>
</evidence>
<evidence type="ECO:0000313" key="5">
    <source>
        <dbReference type="EMBL" id="EAW31102.1"/>
    </source>
</evidence>
<dbReference type="FunFam" id="3.40.960.10:FF:000002">
    <property type="entry name" value="DNA helicase related protein"/>
    <property type="match status" value="1"/>
</dbReference>
<comment type="caution">
    <text evidence="5">The sequence shown here is derived from an EMBL/GenBank/DDBJ whole genome shotgun (WGS) entry which is preliminary data.</text>
</comment>
<protein>
    <recommendedName>
        <fullName evidence="7">DNA helicase related protein</fullName>
    </recommendedName>
</protein>
<accession>A0YCZ9</accession>
<dbReference type="InterPro" id="IPR047187">
    <property type="entry name" value="SF1_C_Upf1"/>
</dbReference>
<dbReference type="OrthoDB" id="9757917at2"/>
<dbReference type="InterPro" id="IPR027417">
    <property type="entry name" value="P-loop_NTPase"/>
</dbReference>
<dbReference type="STRING" id="247633.GP2143_03238"/>
<dbReference type="CDD" id="cd18808">
    <property type="entry name" value="SF1_C_Upf1"/>
    <property type="match status" value="1"/>
</dbReference>
<dbReference type="InterPro" id="IPR025103">
    <property type="entry name" value="DUF4011"/>
</dbReference>
<dbReference type="InterPro" id="IPR041677">
    <property type="entry name" value="DNA2/NAM7_AAA_11"/>
</dbReference>
<feature type="domain" description="Restriction endonuclease type II-like" evidence="4">
    <location>
        <begin position="1635"/>
        <end position="1732"/>
    </location>
</feature>
<feature type="domain" description="DNA2/NAM7 helicase helicase" evidence="2">
    <location>
        <begin position="1319"/>
        <end position="1369"/>
    </location>
</feature>
<evidence type="ECO:0000313" key="6">
    <source>
        <dbReference type="Proteomes" id="UP000004931"/>
    </source>
</evidence>
<dbReference type="InterPro" id="IPR041679">
    <property type="entry name" value="DNA2/NAM7-like_C"/>
</dbReference>
<evidence type="ECO:0000259" key="2">
    <source>
        <dbReference type="Pfam" id="PF13086"/>
    </source>
</evidence>
<evidence type="ECO:0000256" key="1">
    <source>
        <dbReference type="SAM" id="MobiDB-lite"/>
    </source>
</evidence>
<evidence type="ECO:0000259" key="4">
    <source>
        <dbReference type="Pfam" id="PF18741"/>
    </source>
</evidence>
<keyword evidence="6" id="KW-1185">Reference proteome</keyword>
<dbReference type="Gene3D" id="3.40.960.10">
    <property type="entry name" value="VSR Endonuclease"/>
    <property type="match status" value="1"/>
</dbReference>
<dbReference type="FunFam" id="3.40.50.300:FF:002063">
    <property type="entry name" value="DNA helicase related protein"/>
    <property type="match status" value="1"/>
</dbReference>
<proteinExistence type="predicted"/>
<organism evidence="5 6">
    <name type="scientific">marine gamma proteobacterium HTCC2143</name>
    <dbReference type="NCBI Taxonomy" id="247633"/>
    <lineage>
        <taxon>Bacteria</taxon>
        <taxon>Pseudomonadati</taxon>
        <taxon>Pseudomonadota</taxon>
        <taxon>Gammaproteobacteria</taxon>
        <taxon>Cellvibrionales</taxon>
        <taxon>Spongiibacteraceae</taxon>
        <taxon>BD1-7 clade</taxon>
    </lineage>
</organism>
<dbReference type="InterPro" id="IPR011335">
    <property type="entry name" value="Restrct_endonuc-II-like"/>
</dbReference>
<dbReference type="Pfam" id="PF18741">
    <property type="entry name" value="MTES_1575"/>
    <property type="match status" value="1"/>
</dbReference>
<gene>
    <name evidence="5" type="ORF">GP2143_03238</name>
</gene>
<evidence type="ECO:0000259" key="3">
    <source>
        <dbReference type="Pfam" id="PF13087"/>
    </source>
</evidence>
<feature type="region of interest" description="Disordered" evidence="1">
    <location>
        <begin position="347"/>
        <end position="383"/>
    </location>
</feature>
<dbReference type="Pfam" id="PF13195">
    <property type="entry name" value="DUF4011"/>
    <property type="match status" value="1"/>
</dbReference>
<dbReference type="Gene3D" id="3.40.50.300">
    <property type="entry name" value="P-loop containing nucleotide triphosphate hydrolases"/>
    <property type="match status" value="3"/>
</dbReference>
<dbReference type="InterPro" id="IPR045055">
    <property type="entry name" value="DNA2/NAM7-like"/>
</dbReference>
<feature type="region of interest" description="Disordered" evidence="1">
    <location>
        <begin position="1754"/>
        <end position="1773"/>
    </location>
</feature>
<dbReference type="eggNOG" id="COG1112">
    <property type="taxonomic scope" value="Bacteria"/>
</dbReference>
<name>A0YCZ9_9GAMM</name>
<dbReference type="PANTHER" id="PTHR10887">
    <property type="entry name" value="DNA2/NAM7 HELICASE FAMILY"/>
    <property type="match status" value="1"/>
</dbReference>
<feature type="compositionally biased region" description="Basic and acidic residues" evidence="1">
    <location>
        <begin position="349"/>
        <end position="358"/>
    </location>
</feature>
<dbReference type="eggNOG" id="COG2852">
    <property type="taxonomic scope" value="Bacteria"/>
</dbReference>
<dbReference type="EMBL" id="AAVT01000004">
    <property type="protein sequence ID" value="EAW31102.1"/>
    <property type="molecule type" value="Genomic_DNA"/>
</dbReference>
<dbReference type="SUPFAM" id="SSF52980">
    <property type="entry name" value="Restriction endonuclease-like"/>
    <property type="match status" value="1"/>
</dbReference>
<dbReference type="Proteomes" id="UP000004931">
    <property type="component" value="Unassembled WGS sequence"/>
</dbReference>
<sequence length="1945" mass="218511">MDSRVNAEPQLKLISENLSTFSLAAQQNAYPLFRNLSLHYPVLDDGSSEDQRPLSRFVVKLSSDPEIFSPEEWPIDEIRPGQSICLQQRPLNVPHDFLFSLTEEIQVVMTISVYLVDGLEEELTKKEIPIAVLPANFWGGENRQPDLLAAFVKPNGVFVESLVRQVTEILEKNGHGRSADGYQSNTREKPYLMVAALWNAIFAQHIAYVSPPLDFAREGQRIRLAADISASKIAACLDTSLLFASCIELMGLNPVIALGKKHAYVGVWLIDERFPVLTNDDPMDLRKRIDARDLVLFESTLVTNDTPITFEQAKAHARDLISEDKEEDFVYVIDIKQARARKIRPISTIEEKPEEKGSDQGNELSLPAVPPLPPVGAEEKVVPETPDTRIDAWQRKLLDLTKRNSLLALKERAVAIKLYCPDIGSMEDSLADGASFKFLSAEESPLNDSERSEETFRLQAGSDIHKEYALEQLNSNVLLANMSRKKLDQNSVNLLRKAKNDLEEGGSNTLYLALGMLRWKENPEDDRSYRAPLILIPADLTRSSARASVKVRQLPDEVPIFNMTLIEFLYTEHSIDLNQFRESLPEDESGIDVNLIWSTVRSAIAEQPGFEVVEDLVLASFSFAKYLMWRDLKDRIDDLKENPFVKHLVDHPQDAYFQDSSFVLRDRVDEKIDLEKIFTPLNCDSSQLVAVEASGRPQDFVLEGPPGTGKSETIANIICHNIALGRKVLFVAEKMAALHVVYRRMQKVGLDHLCLELHSNKSNKKAVLEQLRAATDRRDEAQSDGWVESVRGLKEKRDRLNSFVQALHNKSIYGLSARDAIARDVLYKNTHALFLSWPLGFESAPVNSAETLEKMLETVKLAALAYNDVSHLNPVQFRILKARSWSNAWQSQVVDCLIRYKSALQELYPSAAVLASSFNVDLPEDTILNVSRVNSLANLVESAEANPLSYLVAKGARNLLNDLEKLSVAKTDFDQILNTIGHDITPEILTNSPVAEWVGAYEEAKGGWFRRFFARRKINGAAKKLGYVKFNDMSVLSDIEKGVHLQDTIMPLAAPFEEDKIWQGWDTTPASLSESAVRGKTAYKALSNIIGLTDDPAVVLTAVKSQLIDGRDFLDSSKLVNRKNEFRRCWDAYISVAAEAKKLELNFDDNSSLENVIPAIDELIASSSKFKAWCEWLAAKESTEAFELNMLTEGLEARSILPDDAEDQALTAFCRWIAPQLIDESDDLRQFKTSSHEQLIREFRKIDTEVANNTSDYVAAIAAQTVPDPFAKDSPKEFGVLARELQKKTRHKPVRSLFNEMGARLLDLCPCMMMSPLSVAQFLPSDFNGFDLVIFDEASQMTTWDSVGAIARGKNVIVVGDPKQMPPTSFFSGAVDVDDPDEEDLESILDQALAARLPHLRLKGHYRSRHETLIAFSNSKYYENSLVTYPSSDTKESAVTLHRVEGVYSKGKGRNNPIEATAVVNEIVKRLIDPSRCHQSIGVVTLNTEQQRIIEDLLDDARRKHPQIEPYFKSTDTYDGVFIKNLESVQGDERDIIILSFGYGPTEAGGRSMSMNFGPLNKSGGERRLNVAITRAKNEVLVFSSFDSSMIDLSRTSALAIEHLKHYLEFAEKGPIALAEQSTAAYGVDQFDSDFEQAVAWALRDKGWKVQTQIGVSKFRVDLGVTHPDHPGVYLAGIECDGATYHGSPSARDRDRIRHGILENLGWRLVRLWSTDYFQDPEEAIAKIDRRLNEILEEDRSKAELKRQDEQAKVVSSDVPSLDGAIDNNSPNGISMGVEVEEISADEISAEYDHSRYFDDDYKSTLIDIAKGILVEKNGITLHELALDIANLHGLSRTSKKQREHIIDLVKPWAGLKREGVHKPVVWSRPEEVVDEMTWRGLDPWGDLRSWNEIPYPEAKGLARLALRVSPNDPVSYICNVFEMKRRHEKTLEQFQSWVDAISEI</sequence>
<dbReference type="InterPro" id="IPR049468">
    <property type="entry name" value="Restrct_endonuc-II-like_dom"/>
</dbReference>
<dbReference type="PANTHER" id="PTHR10887:SF495">
    <property type="entry name" value="HELICASE SENATAXIN ISOFORM X1-RELATED"/>
    <property type="match status" value="1"/>
</dbReference>